<keyword evidence="1" id="KW-1133">Transmembrane helix</keyword>
<reference evidence="2 3" key="1">
    <citation type="submission" date="2022-10" db="EMBL/GenBank/DDBJ databases">
        <title>Chitinophaga nivalis PC15 sp. nov., isolated from Pyeongchang county, South Korea.</title>
        <authorList>
            <person name="Trinh H.N."/>
        </authorList>
    </citation>
    <scope>NUCLEOTIDE SEQUENCE [LARGE SCALE GENOMIC DNA]</scope>
    <source>
        <strain evidence="2 3">PC14</strain>
    </source>
</reference>
<accession>A0ABT3IRB9</accession>
<sequence>MITITLLSLCFLTALSCRIKKVKAPVIRTLTWYFHLLFLFLSVICLFLMLNNYGFKGTQTERVFFTLYAGTGMLLFGLTPPGNDARYAYLLCFFGFPFVLLLGLLLPPLRTLTLIAGITLLSDSDFQRFNIDHDFTLQTKTTGILSAYPQYSLVEDKYLLFEKITPDVISPRAPLRALKMSKQGTDSVRIQLRSTRNRMDTTLLMKR</sequence>
<evidence type="ECO:0000256" key="1">
    <source>
        <dbReference type="SAM" id="Phobius"/>
    </source>
</evidence>
<keyword evidence="3" id="KW-1185">Reference proteome</keyword>
<organism evidence="2 3">
    <name type="scientific">Chitinophaga nivalis</name>
    <dbReference type="NCBI Taxonomy" id="2991709"/>
    <lineage>
        <taxon>Bacteria</taxon>
        <taxon>Pseudomonadati</taxon>
        <taxon>Bacteroidota</taxon>
        <taxon>Chitinophagia</taxon>
        <taxon>Chitinophagales</taxon>
        <taxon>Chitinophagaceae</taxon>
        <taxon>Chitinophaga</taxon>
    </lineage>
</organism>
<feature type="transmembrane region" description="Helical" evidence="1">
    <location>
        <begin position="32"/>
        <end position="51"/>
    </location>
</feature>
<feature type="transmembrane region" description="Helical" evidence="1">
    <location>
        <begin position="87"/>
        <end position="106"/>
    </location>
</feature>
<feature type="transmembrane region" description="Helical" evidence="1">
    <location>
        <begin position="63"/>
        <end position="81"/>
    </location>
</feature>
<keyword evidence="1" id="KW-0472">Membrane</keyword>
<keyword evidence="1" id="KW-0812">Transmembrane</keyword>
<gene>
    <name evidence="2" type="ORF">OL497_21540</name>
</gene>
<evidence type="ECO:0000313" key="2">
    <source>
        <dbReference type="EMBL" id="MCW3486500.1"/>
    </source>
</evidence>
<proteinExistence type="predicted"/>
<comment type="caution">
    <text evidence="2">The sequence shown here is derived from an EMBL/GenBank/DDBJ whole genome shotgun (WGS) entry which is preliminary data.</text>
</comment>
<dbReference type="RefSeq" id="WP_264733316.1">
    <property type="nucleotide sequence ID" value="NZ_JAPDNR010000001.1"/>
</dbReference>
<dbReference type="Proteomes" id="UP001207742">
    <property type="component" value="Unassembled WGS sequence"/>
</dbReference>
<evidence type="ECO:0000313" key="3">
    <source>
        <dbReference type="Proteomes" id="UP001207742"/>
    </source>
</evidence>
<protein>
    <submittedName>
        <fullName evidence="2">Uncharacterized protein</fullName>
    </submittedName>
</protein>
<name>A0ABT3IRB9_9BACT</name>
<dbReference type="EMBL" id="JAPDNS010000002">
    <property type="protein sequence ID" value="MCW3486500.1"/>
    <property type="molecule type" value="Genomic_DNA"/>
</dbReference>